<dbReference type="PANTHER" id="PTHR30483:SF38">
    <property type="entry name" value="BLR7848 PROTEIN"/>
    <property type="match status" value="1"/>
</dbReference>
<protein>
    <submittedName>
        <fullName evidence="5">Branched-chain amino acid ABC transporter substrate-binding protein</fullName>
    </submittedName>
</protein>
<dbReference type="SUPFAM" id="SSF53822">
    <property type="entry name" value="Periplasmic binding protein-like I"/>
    <property type="match status" value="1"/>
</dbReference>
<evidence type="ECO:0000256" key="2">
    <source>
        <dbReference type="ARBA" id="ARBA00022729"/>
    </source>
</evidence>
<dbReference type="InterPro" id="IPR028082">
    <property type="entry name" value="Peripla_BP_I"/>
</dbReference>
<sequence>MKTKMKLVIKAGVLASMLACTGMAHAELTIGVVMSLTGPGSGLGIPAKNGFSLWPDTIGGEKVKLIILDDATDPTQASKNARRLVAEDKVDLIIGSAAVPPTLAIADVALETQTVQLAISPIETAEGKDAWTFRLPQSTAVMAGGVVEQMKKMGVKTIGFLGYSDSYGENWLKEMQRLATAAGMKMGTVERFSRADTSVTAQALRVVSSNPDAVLVVASGSGAAMPHKALIERGYKGKIFQTHSAASRDLIRLGGKDVEGSYVISGPAVVPEALPDSNPSKKLALDFVTRYEKQFGAGSRNLFAAHTYDAQLVLQKVVPEALKKAKPGTPAFRTALKEALETAGPIQISQGTLRYTAKDHFGLGDDARIMLTIQNGNWKAVNP</sequence>
<evidence type="ECO:0000256" key="1">
    <source>
        <dbReference type="ARBA" id="ARBA00010062"/>
    </source>
</evidence>
<evidence type="ECO:0000256" key="3">
    <source>
        <dbReference type="SAM" id="SignalP"/>
    </source>
</evidence>
<proteinExistence type="inferred from homology"/>
<gene>
    <name evidence="5" type="ORF">C798_23115</name>
</gene>
<accession>A0A6M3ZYI5</accession>
<feature type="signal peptide" evidence="3">
    <location>
        <begin position="1"/>
        <end position="26"/>
    </location>
</feature>
<dbReference type="PANTHER" id="PTHR30483">
    <property type="entry name" value="LEUCINE-SPECIFIC-BINDING PROTEIN"/>
    <property type="match status" value="1"/>
</dbReference>
<evidence type="ECO:0000259" key="4">
    <source>
        <dbReference type="Pfam" id="PF13458"/>
    </source>
</evidence>
<comment type="similarity">
    <text evidence="1">Belongs to the leucine-binding protein family.</text>
</comment>
<dbReference type="AlphaFoldDB" id="A0A6M3ZYI5"/>
<dbReference type="Pfam" id="PF13458">
    <property type="entry name" value="Peripla_BP_6"/>
    <property type="match status" value="1"/>
</dbReference>
<dbReference type="EMBL" id="CP008956">
    <property type="protein sequence ID" value="QJQ03010.1"/>
    <property type="molecule type" value="Genomic_DNA"/>
</dbReference>
<dbReference type="Proteomes" id="UP000501648">
    <property type="component" value="Chromosome"/>
</dbReference>
<evidence type="ECO:0000313" key="5">
    <source>
        <dbReference type="EMBL" id="QJQ03010.1"/>
    </source>
</evidence>
<dbReference type="Gene3D" id="3.40.50.2300">
    <property type="match status" value="2"/>
</dbReference>
<organism evidence="5 6">
    <name type="scientific">Herbaspirillum rubrisubalbicans Os34</name>
    <dbReference type="NCBI Taxonomy" id="1235827"/>
    <lineage>
        <taxon>Bacteria</taxon>
        <taxon>Pseudomonadati</taxon>
        <taxon>Pseudomonadota</taxon>
        <taxon>Betaproteobacteria</taxon>
        <taxon>Burkholderiales</taxon>
        <taxon>Oxalobacteraceae</taxon>
        <taxon>Herbaspirillum</taxon>
    </lineage>
</organism>
<dbReference type="CDD" id="cd06333">
    <property type="entry name" value="PBP1_ABC_RPA1789-like"/>
    <property type="match status" value="1"/>
</dbReference>
<dbReference type="RefSeq" id="WP_017452600.1">
    <property type="nucleotide sequence ID" value="NZ_CP008956.1"/>
</dbReference>
<feature type="chain" id="PRO_5027081130" evidence="3">
    <location>
        <begin position="27"/>
        <end position="383"/>
    </location>
</feature>
<name>A0A6M3ZYI5_9BURK</name>
<keyword evidence="2 3" id="KW-0732">Signal</keyword>
<dbReference type="InterPro" id="IPR051010">
    <property type="entry name" value="BCAA_transport"/>
</dbReference>
<feature type="domain" description="Leucine-binding protein" evidence="4">
    <location>
        <begin position="28"/>
        <end position="361"/>
    </location>
</feature>
<dbReference type="InterPro" id="IPR028081">
    <property type="entry name" value="Leu-bd"/>
</dbReference>
<evidence type="ECO:0000313" key="6">
    <source>
        <dbReference type="Proteomes" id="UP000501648"/>
    </source>
</evidence>
<reference evidence="5 6" key="1">
    <citation type="journal article" date="2012" name="J. Bacteriol.">
        <title>Genome sequence of the pathogenic Herbaspirillum seropedicae strain Os34, isolated from rice roots.</title>
        <authorList>
            <person name="Ye W."/>
            <person name="Ye S."/>
            <person name="Liu J."/>
            <person name="Chang S."/>
            <person name="Chen M."/>
            <person name="Zhu B."/>
            <person name="Guo L."/>
            <person name="An Q."/>
        </authorList>
    </citation>
    <scope>NUCLEOTIDE SEQUENCE [LARGE SCALE GENOMIC DNA]</scope>
    <source>
        <strain evidence="5 6">Os34</strain>
    </source>
</reference>